<comment type="caution">
    <text evidence="3">The sequence shown here is derived from an EMBL/GenBank/DDBJ whole genome shotgun (WGS) entry which is preliminary data.</text>
</comment>
<dbReference type="InterPro" id="IPR045063">
    <property type="entry name" value="Dynamin_N"/>
</dbReference>
<organism evidence="3 4">
    <name type="scientific">Solea senegalensis</name>
    <name type="common">Senegalese sole</name>
    <dbReference type="NCBI Taxonomy" id="28829"/>
    <lineage>
        <taxon>Eukaryota</taxon>
        <taxon>Metazoa</taxon>
        <taxon>Chordata</taxon>
        <taxon>Craniata</taxon>
        <taxon>Vertebrata</taxon>
        <taxon>Euteleostomi</taxon>
        <taxon>Actinopterygii</taxon>
        <taxon>Neopterygii</taxon>
        <taxon>Teleostei</taxon>
        <taxon>Neoteleostei</taxon>
        <taxon>Acanthomorphata</taxon>
        <taxon>Carangaria</taxon>
        <taxon>Pleuronectiformes</taxon>
        <taxon>Pleuronectoidei</taxon>
        <taxon>Soleidae</taxon>
        <taxon>Solea</taxon>
    </lineage>
</organism>
<sequence>MDDFVCDILKEWGLSKYIEKFKDHEVDKEGLYCLTDKLIDELIPKVGPKGKFIKKFELLKKQQDSATNQETVPSGQEYEETEESAQVFPSTSGANDTGKRKGKQLSQASKRRCTPDSEESKLSDVKKIMNDVQPMLLDNTDISDFLMRKISDLTTEKRELVGVFGKTGAGKSTLINAIIGEKNLLPTGRRDACTTVMIKVEASDSPKYEAYIEFITPKEWEDELWSFERFQDDEFEDTEEKLTALYGQDWKGKINHTNCNDNKHFKEIPHFLKSDTMSLTSDSAEGISAEIAKYTRNSRAVKKQYWPLVKCVTLKLPDRNDFLQHVTIVDLPGNGDRNRSRDKMWKELVGKCSTVWIVSEANRSAAEREAWEILENSCCLMGNGGECQQIHFICTKCDDFVEPAMSAEEVRNTLLQENQTNKESIESEILKSLQKEGNVKNHFNKDCFKVFTVCARTFLNETYEKVEDTEIPALQEFLKNLDDRHSETLNYVSRAHGILSLIQGARNRKSKKDVYKDLEETLSSELGRVRIPMKEAYAAFETGLVEGVKKSCISWRKSVTEAICPKPGKGRGFHKTLKCVVNNSGAFTSKKKVAKNLNVILSSWLTDSIDEKFKETFPNERKSGPFKNALNVFTLGTEKLIQKYKDDELQLIFLKTEEEKVKHKLNKTIRDRKKTIYNSLTDKIEKNMQTCYDAAKEEEGEGSMIRMQDIILDHIKDNEDTMFEEAKSEMLEQLVKLKNDILVELEETLRESMELALETDSDSLPDVSSELDFVKKFLSELKGSPSE</sequence>
<feature type="region of interest" description="Disordered" evidence="1">
    <location>
        <begin position="64"/>
        <end position="122"/>
    </location>
</feature>
<evidence type="ECO:0000259" key="2">
    <source>
        <dbReference type="Pfam" id="PF00350"/>
    </source>
</evidence>
<accession>A0AAV6RL71</accession>
<dbReference type="AlphaFoldDB" id="A0AAV6RL71"/>
<name>A0AAV6RL71_SOLSE</name>
<dbReference type="PANTHER" id="PTHR47308">
    <property type="entry name" value="NUCLEAR GTPASE SLIP-GC"/>
    <property type="match status" value="1"/>
</dbReference>
<dbReference type="Pfam" id="PF00350">
    <property type="entry name" value="Dynamin_N"/>
    <property type="match status" value="1"/>
</dbReference>
<dbReference type="InterPro" id="IPR053082">
    <property type="entry name" value="Nuclear_GTPase_SLIP-GC"/>
</dbReference>
<evidence type="ECO:0000313" key="3">
    <source>
        <dbReference type="EMBL" id="KAG7506141.1"/>
    </source>
</evidence>
<evidence type="ECO:0000256" key="1">
    <source>
        <dbReference type="SAM" id="MobiDB-lite"/>
    </source>
</evidence>
<reference evidence="3 4" key="1">
    <citation type="journal article" date="2021" name="Sci. Rep.">
        <title>Chromosome anchoring in Senegalese sole (Solea senegalensis) reveals sex-associated markers and genome rearrangements in flatfish.</title>
        <authorList>
            <person name="Guerrero-Cozar I."/>
            <person name="Gomez-Garrido J."/>
            <person name="Berbel C."/>
            <person name="Martinez-Blanch J.F."/>
            <person name="Alioto T."/>
            <person name="Claros M.G."/>
            <person name="Gagnaire P.A."/>
            <person name="Manchado M."/>
        </authorList>
    </citation>
    <scope>NUCLEOTIDE SEQUENCE [LARGE SCALE GENOMIC DNA]</scope>
    <source>
        <strain evidence="3">Sse05_10M</strain>
    </source>
</reference>
<dbReference type="EMBL" id="JAGKHQ010000011">
    <property type="protein sequence ID" value="KAG7506141.1"/>
    <property type="molecule type" value="Genomic_DNA"/>
</dbReference>
<feature type="domain" description="Dynamin N-terminal" evidence="2">
    <location>
        <begin position="161"/>
        <end position="373"/>
    </location>
</feature>
<feature type="compositionally biased region" description="Polar residues" evidence="1">
    <location>
        <begin position="64"/>
        <end position="74"/>
    </location>
</feature>
<evidence type="ECO:0000313" key="4">
    <source>
        <dbReference type="Proteomes" id="UP000693946"/>
    </source>
</evidence>
<gene>
    <name evidence="3" type="ORF">JOB18_047545</name>
</gene>
<feature type="compositionally biased region" description="Basic and acidic residues" evidence="1">
    <location>
        <begin position="113"/>
        <end position="122"/>
    </location>
</feature>
<protein>
    <recommendedName>
        <fullName evidence="2">Dynamin N-terminal domain-containing protein</fullName>
    </recommendedName>
</protein>
<dbReference type="GO" id="GO:0003924">
    <property type="term" value="F:GTPase activity"/>
    <property type="evidence" value="ECO:0007669"/>
    <property type="project" value="TreeGrafter"/>
</dbReference>
<keyword evidence="4" id="KW-1185">Reference proteome</keyword>
<dbReference type="PANTHER" id="PTHR47308:SF1">
    <property type="entry name" value="NUCLEAR GTPASE SLIP-GC"/>
    <property type="match status" value="1"/>
</dbReference>
<proteinExistence type="predicted"/>
<dbReference type="Proteomes" id="UP000693946">
    <property type="component" value="Linkage Group LG19"/>
</dbReference>